<sequence>AQTVSNYAIDYAIDQQVMILSATLQADTETVVLTTDSALSEVVTYTLTVNNVTDCATTPNPIVAGTQQTFEYVSNPPVAYWALDEVSGTTAFDSSCTCNGNVGTLKNGATFTEFGRYAGAVLLDGIDDYVQVEDSVTPTPPLGLPTFTLAVWFKRAGVGDTANTGTGGFYGEPLVGQLTVQLGASRPKLKWAMW</sequence>
<name>X1K1I3_9ZZZZ</name>
<evidence type="ECO:0008006" key="3">
    <source>
        <dbReference type="Google" id="ProtNLM"/>
    </source>
</evidence>
<dbReference type="SUPFAM" id="SSF49899">
    <property type="entry name" value="Concanavalin A-like lectins/glucanases"/>
    <property type="match status" value="1"/>
</dbReference>
<comment type="caution">
    <text evidence="2">The sequence shown here is derived from an EMBL/GenBank/DDBJ whole genome shotgun (WGS) entry which is preliminary data.</text>
</comment>
<dbReference type="InterPro" id="IPR013320">
    <property type="entry name" value="ConA-like_dom_sf"/>
</dbReference>
<protein>
    <recommendedName>
        <fullName evidence="3">SbsA Ig-like domain-containing protein</fullName>
    </recommendedName>
</protein>
<gene>
    <name evidence="2" type="ORF">S03H2_61517</name>
</gene>
<dbReference type="AlphaFoldDB" id="X1K1I3"/>
<dbReference type="Gene3D" id="2.60.40.1220">
    <property type="match status" value="1"/>
</dbReference>
<dbReference type="EMBL" id="BARU01039710">
    <property type="protein sequence ID" value="GAH84134.1"/>
    <property type="molecule type" value="Genomic_DNA"/>
</dbReference>
<dbReference type="Gene3D" id="2.60.120.200">
    <property type="match status" value="1"/>
</dbReference>
<evidence type="ECO:0000313" key="2">
    <source>
        <dbReference type="EMBL" id="GAH84134.1"/>
    </source>
</evidence>
<proteinExistence type="predicted"/>
<accession>X1K1I3</accession>
<organism evidence="2">
    <name type="scientific">marine sediment metagenome</name>
    <dbReference type="NCBI Taxonomy" id="412755"/>
    <lineage>
        <taxon>unclassified sequences</taxon>
        <taxon>metagenomes</taxon>
        <taxon>ecological metagenomes</taxon>
    </lineage>
</organism>
<keyword evidence="1" id="KW-0732">Signal</keyword>
<dbReference type="InterPro" id="IPR014755">
    <property type="entry name" value="Cu-Rt/internalin_Ig-like"/>
</dbReference>
<evidence type="ECO:0000256" key="1">
    <source>
        <dbReference type="ARBA" id="ARBA00022729"/>
    </source>
</evidence>
<feature type="non-terminal residue" evidence="2">
    <location>
        <position position="1"/>
    </location>
</feature>
<reference evidence="2" key="1">
    <citation type="journal article" date="2014" name="Front. Microbiol.">
        <title>High frequency of phylogenetically diverse reductive dehalogenase-homologous genes in deep subseafloor sedimentary metagenomes.</title>
        <authorList>
            <person name="Kawai M."/>
            <person name="Futagami T."/>
            <person name="Toyoda A."/>
            <person name="Takaki Y."/>
            <person name="Nishi S."/>
            <person name="Hori S."/>
            <person name="Arai W."/>
            <person name="Tsubouchi T."/>
            <person name="Morono Y."/>
            <person name="Uchiyama I."/>
            <person name="Ito T."/>
            <person name="Fujiyama A."/>
            <person name="Inagaki F."/>
            <person name="Takami H."/>
        </authorList>
    </citation>
    <scope>NUCLEOTIDE SEQUENCE</scope>
    <source>
        <strain evidence="2">Expedition CK06-06</strain>
    </source>
</reference>